<organism evidence="2 3">
    <name type="scientific">Chryseobacterium lactis</name>
    <dbReference type="NCBI Taxonomy" id="1241981"/>
    <lineage>
        <taxon>Bacteria</taxon>
        <taxon>Pseudomonadati</taxon>
        <taxon>Bacteroidota</taxon>
        <taxon>Flavobacteriia</taxon>
        <taxon>Flavobacteriales</taxon>
        <taxon>Weeksellaceae</taxon>
        <taxon>Chryseobacterium group</taxon>
        <taxon>Chryseobacterium</taxon>
    </lineage>
</organism>
<dbReference type="EMBL" id="PPEH01000008">
    <property type="protein sequence ID" value="PNW12165.1"/>
    <property type="molecule type" value="Genomic_DNA"/>
</dbReference>
<sequence length="660" mass="72489">MSTPLNTILSYFETGDFPTQEQFQASWESFWHKDETIPTNKVAGLDSQLQNKADKNIFEAHTSNPDSHTAYLAKKDASNLDNTNVQAWKNALGVGELPENIATVDNENKFGNVYSKDQSNERFLTFNDYVNDDRKIRADKIEALGLTTLIEATETSISEFAAHSGSYTFEDNDFIAIPDNNGNFGLHMFKGGNKTEVKNYLATGLSNITMAMVEGLQDALNEKMRKPSYNGNFFIRGLGPGPIYAPISPASNYLLSWDGSDFKESTMYYKDGRFGIGTKTPEAQLHLLGNVRSSAYAFDTNNEAKRDQITYDGSKFWGANNASVRRPFMFADYAAEVELWSSLTDAQKTDLKTIMNGGWSTGTMSVALITPPVVDISDKNYWISLKGANLNLNPTSYSLEIMANDGVTPIAIIPNSQVQLYTNGLDLSFYFNFKNIPRGSYKLRLWNGVANYLTSMTVNVVDKLQLINLNNLIWETKLYTPGTPGVVNIAGGAMSYVASYQNKPFAREAVIVAAMKSSELIPAGQNFSISGTFRLRDASNSAMNIVLGLISKDNNLSLNNNANFQTSINNNNLANYSKTVKGDNLTAIVTGNETEVIAGFTMARNGNLFTVIIEQGGKIAVGTKVGIEDALCLVSYINNTLNNDGIGADAGFNIQSCYIF</sequence>
<reference evidence="2 3" key="1">
    <citation type="submission" date="2018-01" db="EMBL/GenBank/DDBJ databases">
        <title>Draft genome sequences of Chryseobacterium lactis NCTC11390, Chryseobacterium oncorhynchi 701B-08, and Chryseobacterium viscerum 687B-08.</title>
        <authorList>
            <person name="Jeong J.-J."/>
            <person name="Lee Y.J."/>
            <person name="Park B."/>
            <person name="Choi I.-G."/>
            <person name="Kim K.D."/>
        </authorList>
    </citation>
    <scope>NUCLEOTIDE SEQUENCE [LARGE SCALE GENOMIC DNA]</scope>
    <source>
        <strain evidence="2 3">NCTC11390</strain>
    </source>
</reference>
<keyword evidence="4" id="KW-1185">Reference proteome</keyword>
<gene>
    <name evidence="2" type="ORF">C1637_18605</name>
    <name evidence="1" type="ORF">EG342_24115</name>
</gene>
<dbReference type="Proteomes" id="UP000279972">
    <property type="component" value="Chromosome"/>
</dbReference>
<reference evidence="1 4" key="2">
    <citation type="submission" date="2018-11" db="EMBL/GenBank/DDBJ databases">
        <title>Proposal to divide the Flavobacteriaceae and reorganize its genera based on Amino Acid Identity values calculated from whole genome sequences.</title>
        <authorList>
            <person name="Nicholson A.C."/>
            <person name="Gulvik C.A."/>
            <person name="Whitney A.M."/>
            <person name="Humrighouse B.W."/>
            <person name="Bell M."/>
            <person name="Holmes B."/>
            <person name="Steigerwalt A.G."/>
            <person name="Villarma A."/>
            <person name="Sheth M."/>
            <person name="Batra D."/>
            <person name="Pryor J."/>
            <person name="Bernardet J.-F."/>
            <person name="Hugo C."/>
            <person name="Kampfer P."/>
            <person name="Newman J."/>
            <person name="McQuiston J.R."/>
        </authorList>
    </citation>
    <scope>NUCLEOTIDE SEQUENCE [LARGE SCALE GENOMIC DNA]</scope>
    <source>
        <strain evidence="1 4">KC_1864</strain>
    </source>
</reference>
<accession>A0A3G6RMR7</accession>
<dbReference type="EMBL" id="CP033924">
    <property type="protein sequence ID" value="AZA84794.1"/>
    <property type="molecule type" value="Genomic_DNA"/>
</dbReference>
<evidence type="ECO:0000313" key="1">
    <source>
        <dbReference type="EMBL" id="AZA84794.1"/>
    </source>
</evidence>
<dbReference type="RefSeq" id="WP_103293163.1">
    <property type="nucleotide sequence ID" value="NZ_CP033924.1"/>
</dbReference>
<dbReference type="OrthoDB" id="6315383at2"/>
<protein>
    <submittedName>
        <fullName evidence="2">Uncharacterized protein</fullName>
    </submittedName>
</protein>
<name>A0A3G6RMR7_CHRLC</name>
<evidence type="ECO:0000313" key="2">
    <source>
        <dbReference type="EMBL" id="PNW12165.1"/>
    </source>
</evidence>
<evidence type="ECO:0000313" key="4">
    <source>
        <dbReference type="Proteomes" id="UP000279972"/>
    </source>
</evidence>
<dbReference type="KEGG" id="clac:EG342_24115"/>
<dbReference type="AlphaFoldDB" id="A0A3G6RMR7"/>
<proteinExistence type="predicted"/>
<evidence type="ECO:0000313" key="3">
    <source>
        <dbReference type="Proteomes" id="UP000236262"/>
    </source>
</evidence>
<dbReference type="Proteomes" id="UP000236262">
    <property type="component" value="Unassembled WGS sequence"/>
</dbReference>